<comment type="caution">
    <text evidence="1">The sequence shown here is derived from an EMBL/GenBank/DDBJ whole genome shotgun (WGS) entry which is preliminary data.</text>
</comment>
<dbReference type="Proteomes" id="UP000245657">
    <property type="component" value="Unassembled WGS sequence"/>
</dbReference>
<dbReference type="Pfam" id="PF10050">
    <property type="entry name" value="DUF2284"/>
    <property type="match status" value="1"/>
</dbReference>
<keyword evidence="2" id="KW-1185">Reference proteome</keyword>
<dbReference type="InterPro" id="IPR019271">
    <property type="entry name" value="DUF2284_metal-binding"/>
</dbReference>
<accession>A0A2V2NF67</accession>
<dbReference type="OrthoDB" id="73362at2157"/>
<evidence type="ECO:0000313" key="1">
    <source>
        <dbReference type="EMBL" id="PWR74241.1"/>
    </source>
</evidence>
<protein>
    <submittedName>
        <fullName evidence="1">Metal-binding protein</fullName>
    </submittedName>
</protein>
<gene>
    <name evidence="1" type="ORF">DK846_03575</name>
</gene>
<dbReference type="GeneID" id="97549620"/>
<reference evidence="1 2" key="1">
    <citation type="submission" date="2018-05" db="EMBL/GenBank/DDBJ databases">
        <title>Draft genome of Methanospirillum lacunae Ki8-1.</title>
        <authorList>
            <person name="Dueholm M.S."/>
            <person name="Nielsen P.H."/>
            <person name="Bakmann L.F."/>
            <person name="Otzen D.E."/>
        </authorList>
    </citation>
    <scope>NUCLEOTIDE SEQUENCE [LARGE SCALE GENOMIC DNA]</scope>
    <source>
        <strain evidence="1 2">Ki8-1</strain>
    </source>
</reference>
<proteinExistence type="predicted"/>
<dbReference type="RefSeq" id="WP_109967520.1">
    <property type="nucleotide sequence ID" value="NZ_CP176093.1"/>
</dbReference>
<dbReference type="EMBL" id="QGMY01000002">
    <property type="protein sequence ID" value="PWR74241.1"/>
    <property type="molecule type" value="Genomic_DNA"/>
</dbReference>
<dbReference type="PIRSF" id="PIRSF018748">
    <property type="entry name" value="UCP018748"/>
    <property type="match status" value="1"/>
</dbReference>
<sequence>MICQEPDKQYGYLVEAVKSAGATDAILIQTSDIVIEERVQLKCKTGCPSYGQRFSCPPFAPTASEFKQMVLEYQDALLIRFQSSVIAEPDVVYSLLRNRTDPTVSQDIRERTFQFNDALNEESRKIHDIMLELERTAFLAGNPLAQVFTVDCCDHCKSCNIKGGVCVHPSELRYSIEAVGINIIKTAQNAGMQITFPCPIPPDRITLLLIN</sequence>
<organism evidence="1 2">
    <name type="scientific">Methanospirillum lacunae</name>
    <dbReference type="NCBI Taxonomy" id="668570"/>
    <lineage>
        <taxon>Archaea</taxon>
        <taxon>Methanobacteriati</taxon>
        <taxon>Methanobacteriota</taxon>
        <taxon>Stenosarchaea group</taxon>
        <taxon>Methanomicrobia</taxon>
        <taxon>Methanomicrobiales</taxon>
        <taxon>Methanospirillaceae</taxon>
        <taxon>Methanospirillum</taxon>
    </lineage>
</organism>
<dbReference type="AlphaFoldDB" id="A0A2V2NF67"/>
<name>A0A2V2NF67_9EURY</name>
<evidence type="ECO:0000313" key="2">
    <source>
        <dbReference type="Proteomes" id="UP000245657"/>
    </source>
</evidence>